<dbReference type="GO" id="GO:0007165">
    <property type="term" value="P:signal transduction"/>
    <property type="evidence" value="ECO:0007669"/>
    <property type="project" value="UniProtKB-KW"/>
</dbReference>
<dbReference type="PRINTS" id="PR00260">
    <property type="entry name" value="CHEMTRNSDUCR"/>
</dbReference>
<dbReference type="Gene3D" id="3.30.450.20">
    <property type="entry name" value="PAS domain"/>
    <property type="match status" value="1"/>
</dbReference>
<dbReference type="CDD" id="cd06225">
    <property type="entry name" value="HAMP"/>
    <property type="match status" value="1"/>
</dbReference>
<keyword evidence="6 8" id="KW-0807">Transducer</keyword>
<dbReference type="Gene3D" id="1.10.287.950">
    <property type="entry name" value="Methyl-accepting chemotaxis protein"/>
    <property type="match status" value="1"/>
</dbReference>
<dbReference type="EMBL" id="CP021376">
    <property type="protein sequence ID" value="ART79839.1"/>
    <property type="molecule type" value="Genomic_DNA"/>
</dbReference>
<feature type="domain" description="Methyl-accepting transducer" evidence="10">
    <location>
        <begin position="272"/>
        <end position="508"/>
    </location>
</feature>
<protein>
    <submittedName>
        <fullName evidence="12">Chemotaxis protein</fullName>
    </submittedName>
</protein>
<dbReference type="FunFam" id="1.10.287.950:FF:000001">
    <property type="entry name" value="Methyl-accepting chemotaxis sensory transducer"/>
    <property type="match status" value="1"/>
</dbReference>
<dbReference type="GO" id="GO:0006935">
    <property type="term" value="P:chemotaxis"/>
    <property type="evidence" value="ECO:0007669"/>
    <property type="project" value="InterPro"/>
</dbReference>
<feature type="transmembrane region" description="Helical" evidence="9">
    <location>
        <begin position="13"/>
        <end position="36"/>
    </location>
</feature>
<dbReference type="GO" id="GO:0005886">
    <property type="term" value="C:plasma membrane"/>
    <property type="evidence" value="ECO:0007669"/>
    <property type="project" value="UniProtKB-SubCell"/>
</dbReference>
<dbReference type="PROSITE" id="PS50885">
    <property type="entry name" value="HAMP"/>
    <property type="match status" value="1"/>
</dbReference>
<dbReference type="AlphaFoldDB" id="A0A1Y0CX29"/>
<dbReference type="PANTHER" id="PTHR32089:SF119">
    <property type="entry name" value="METHYL-ACCEPTING CHEMOTAXIS PROTEIN CTPL"/>
    <property type="match status" value="1"/>
</dbReference>
<dbReference type="InterPro" id="IPR003660">
    <property type="entry name" value="HAMP_dom"/>
</dbReference>
<evidence type="ECO:0000256" key="8">
    <source>
        <dbReference type="PROSITE-ProRule" id="PRU00284"/>
    </source>
</evidence>
<dbReference type="SMART" id="SM00304">
    <property type="entry name" value="HAMP"/>
    <property type="match status" value="1"/>
</dbReference>
<keyword evidence="4 9" id="KW-1133">Transmembrane helix</keyword>
<name>A0A1Y0CX29_9GAMM</name>
<evidence type="ECO:0000256" key="6">
    <source>
        <dbReference type="ARBA" id="ARBA00023224"/>
    </source>
</evidence>
<evidence type="ECO:0000256" key="9">
    <source>
        <dbReference type="SAM" id="Phobius"/>
    </source>
</evidence>
<evidence type="ECO:0000256" key="2">
    <source>
        <dbReference type="ARBA" id="ARBA00022475"/>
    </source>
</evidence>
<dbReference type="Pfam" id="PF00015">
    <property type="entry name" value="MCPsignal"/>
    <property type="match status" value="1"/>
</dbReference>
<comment type="similarity">
    <text evidence="7">Belongs to the methyl-accepting chemotaxis (MCP) protein family.</text>
</comment>
<feature type="domain" description="HAMP" evidence="11">
    <location>
        <begin position="213"/>
        <end position="267"/>
    </location>
</feature>
<evidence type="ECO:0000256" key="5">
    <source>
        <dbReference type="ARBA" id="ARBA00023136"/>
    </source>
</evidence>
<comment type="subcellular location">
    <subcellularLocation>
        <location evidence="1">Cell membrane</location>
        <topology evidence="1">Multi-pass membrane protein</topology>
    </subcellularLocation>
</comment>
<keyword evidence="2" id="KW-1003">Cell membrane</keyword>
<dbReference type="Pfam" id="PF00672">
    <property type="entry name" value="HAMP"/>
    <property type="match status" value="1"/>
</dbReference>
<accession>A0A1Y0CX29</accession>
<evidence type="ECO:0000259" key="10">
    <source>
        <dbReference type="PROSITE" id="PS50111"/>
    </source>
</evidence>
<sequence length="544" mass="59185">MTWLRSLSIAKRLYLNLLVLLSGLVLIVAFMLGLFYQSLMSEKHTQAQRQVESVLSLVNHYYQQQQSGELSEAQAQHQALASIAQLRYGDNDYFWVNDAKPTMILHPLNQQLNGQDLSTLTDPSGKALFIEMATLVSRQGQGFVDYLWPKPGFANPVPKVSYVQGFSPWGWIIGTGIYVDDVNTQLWAMANQVFLIAVSLALLAIAIAYVLIRSIIRPMSDTVLALHDIAHGEADLTQRLNEQGRDEVTLLSQNFNAFCSRLAQTVRKLSPISSEMNTAAAHLADIARHNRDASEQQVHETEQVATAMNQMTASSQEVAQAAEQAAAASQSSAQAARDGSAKVELTCQESASLVTKLAHNQQGIEALAARAQQIGSILEVIRAIAEQTNLLALNAAIEAARAGEQGRGFAVVADEVRNLATRTQSSTDEVETIIQGLQKEANHTVLQMSELMQSATQTQETANQAGSALRAISEGMALINDMNSHIATAAEQQRQTTADISRNLNRLSELADAARLKTQETEQASTTLSGLGGRLTSEMNTFVV</sequence>
<dbReference type="Proteomes" id="UP000243793">
    <property type="component" value="Chromosome"/>
</dbReference>
<keyword evidence="3 9" id="KW-0812">Transmembrane</keyword>
<evidence type="ECO:0000256" key="4">
    <source>
        <dbReference type="ARBA" id="ARBA00022989"/>
    </source>
</evidence>
<keyword evidence="13" id="KW-1185">Reference proteome</keyword>
<dbReference type="SMART" id="SM01049">
    <property type="entry name" value="Cache_2"/>
    <property type="match status" value="1"/>
</dbReference>
<evidence type="ECO:0000256" key="7">
    <source>
        <dbReference type="ARBA" id="ARBA00029447"/>
    </source>
</evidence>
<evidence type="ECO:0000313" key="13">
    <source>
        <dbReference type="Proteomes" id="UP000243793"/>
    </source>
</evidence>
<dbReference type="KEGG" id="ocm:CBP12_06480"/>
<dbReference type="GO" id="GO:0004888">
    <property type="term" value="F:transmembrane signaling receptor activity"/>
    <property type="evidence" value="ECO:0007669"/>
    <property type="project" value="InterPro"/>
</dbReference>
<dbReference type="OrthoDB" id="2489132at2"/>
<organism evidence="12 13">
    <name type="scientific">Oceanisphaera avium</name>
    <dbReference type="NCBI Taxonomy" id="1903694"/>
    <lineage>
        <taxon>Bacteria</taxon>
        <taxon>Pseudomonadati</taxon>
        <taxon>Pseudomonadota</taxon>
        <taxon>Gammaproteobacteria</taxon>
        <taxon>Aeromonadales</taxon>
        <taxon>Aeromonadaceae</taxon>
        <taxon>Oceanisphaera</taxon>
    </lineage>
</organism>
<dbReference type="CDD" id="cd11386">
    <property type="entry name" value="MCP_signal"/>
    <property type="match status" value="1"/>
</dbReference>
<dbReference type="InterPro" id="IPR004089">
    <property type="entry name" value="MCPsignal_dom"/>
</dbReference>
<dbReference type="SMART" id="SM00283">
    <property type="entry name" value="MA"/>
    <property type="match status" value="1"/>
</dbReference>
<gene>
    <name evidence="12" type="ORF">CBP12_06480</name>
</gene>
<dbReference type="PANTHER" id="PTHR32089">
    <property type="entry name" value="METHYL-ACCEPTING CHEMOTAXIS PROTEIN MCPB"/>
    <property type="match status" value="1"/>
</dbReference>
<evidence type="ECO:0000313" key="12">
    <source>
        <dbReference type="EMBL" id="ART79839.1"/>
    </source>
</evidence>
<dbReference type="InterPro" id="IPR004090">
    <property type="entry name" value="Chemotax_Me-accpt_rcpt"/>
</dbReference>
<evidence type="ECO:0000256" key="1">
    <source>
        <dbReference type="ARBA" id="ARBA00004651"/>
    </source>
</evidence>
<dbReference type="RefSeq" id="WP_086963714.1">
    <property type="nucleotide sequence ID" value="NZ_CP021376.1"/>
</dbReference>
<dbReference type="SUPFAM" id="SSF58104">
    <property type="entry name" value="Methyl-accepting chemotaxis protein (MCP) signaling domain"/>
    <property type="match status" value="1"/>
</dbReference>
<feature type="transmembrane region" description="Helical" evidence="9">
    <location>
        <begin position="193"/>
        <end position="212"/>
    </location>
</feature>
<dbReference type="PROSITE" id="PS50111">
    <property type="entry name" value="CHEMOTAXIS_TRANSDUC_2"/>
    <property type="match status" value="1"/>
</dbReference>
<proteinExistence type="inferred from homology"/>
<dbReference type="InterPro" id="IPR033480">
    <property type="entry name" value="sCache_2"/>
</dbReference>
<evidence type="ECO:0000259" key="11">
    <source>
        <dbReference type="PROSITE" id="PS50885"/>
    </source>
</evidence>
<keyword evidence="5 9" id="KW-0472">Membrane</keyword>
<evidence type="ECO:0000256" key="3">
    <source>
        <dbReference type="ARBA" id="ARBA00022692"/>
    </source>
</evidence>
<reference evidence="13" key="1">
    <citation type="submission" date="2017-05" db="EMBL/GenBank/DDBJ databases">
        <authorList>
            <person name="Sung H."/>
        </authorList>
    </citation>
    <scope>NUCLEOTIDE SEQUENCE [LARGE SCALE GENOMIC DNA]</scope>
    <source>
        <strain evidence="13">AMac2203</strain>
    </source>
</reference>
<dbReference type="Pfam" id="PF17200">
    <property type="entry name" value="sCache_2"/>
    <property type="match status" value="1"/>
</dbReference>